<accession>A0ABQ5MKH7</accession>
<dbReference type="EMBL" id="BRVO01000002">
    <property type="protein sequence ID" value="GLB49913.1"/>
    <property type="molecule type" value="Genomic_DNA"/>
</dbReference>
<evidence type="ECO:0000313" key="1">
    <source>
        <dbReference type="EMBL" id="GLB49913.1"/>
    </source>
</evidence>
<evidence type="ECO:0000313" key="2">
    <source>
        <dbReference type="Proteomes" id="UP001143543"/>
    </source>
</evidence>
<protein>
    <recommendedName>
        <fullName evidence="3">Phosphoribosylpyrophosphate synthetase</fullName>
    </recommendedName>
</protein>
<comment type="caution">
    <text evidence="1">The sequence shown here is derived from an EMBL/GenBank/DDBJ whole genome shotgun (WGS) entry which is preliminary data.</text>
</comment>
<reference evidence="1" key="1">
    <citation type="submission" date="2022-07" db="EMBL/GenBank/DDBJ databases">
        <title>Taxonomy of Novel Oxalotrophic and Methylotrophic Bacteria.</title>
        <authorList>
            <person name="Sahin N."/>
            <person name="Tani A."/>
        </authorList>
    </citation>
    <scope>NUCLEOTIDE SEQUENCE</scope>
    <source>
        <strain evidence="1">Y10</strain>
    </source>
</reference>
<proteinExistence type="predicted"/>
<organism evidence="1 2">
    <name type="scientific">Neptunitalea lumnitzerae</name>
    <dbReference type="NCBI Taxonomy" id="2965509"/>
    <lineage>
        <taxon>Bacteria</taxon>
        <taxon>Pseudomonadati</taxon>
        <taxon>Bacteroidota</taxon>
        <taxon>Flavobacteriia</taxon>
        <taxon>Flavobacteriales</taxon>
        <taxon>Flavobacteriaceae</taxon>
        <taxon>Neptunitalea</taxon>
    </lineage>
</organism>
<gene>
    <name evidence="1" type="ORF">Y10_22810</name>
</gene>
<keyword evidence="2" id="KW-1185">Reference proteome</keyword>
<name>A0ABQ5MKH7_9FLAO</name>
<dbReference type="Proteomes" id="UP001143543">
    <property type="component" value="Unassembled WGS sequence"/>
</dbReference>
<dbReference type="RefSeq" id="WP_281765532.1">
    <property type="nucleotide sequence ID" value="NZ_BRVO01000002.1"/>
</dbReference>
<evidence type="ECO:0008006" key="3">
    <source>
        <dbReference type="Google" id="ProtNLM"/>
    </source>
</evidence>
<sequence>MKVVYDTLSEGVEDLKKRGYEEDFNILENGIENKSKKQLFKTDTFNVVEVHRFEGYTNPDDSSILYAIETISGEKGILVDAYGAYESISREMIDKLAMHDK</sequence>